<keyword evidence="4" id="KW-1185">Reference proteome</keyword>
<sequence length="177" mass="19110">MRLIAMFLVVPIIEIALFIQVGGLIGLWSTLALVLLSAVAGVALMRSQGAQAGREIQRSLSEMRDPSQPMAHGAMIIAAGLLLVVPGFFSDALGLLLLIPGVRRLLMRRIARRVVAGRAGMHAATMRRDPHRPPYDQGVIDGEYVVADDPRAPVDLPPELGDDQPPRRTGGSGWTRH</sequence>
<dbReference type="PANTHER" id="PTHR35335:SF1">
    <property type="entry name" value="UPF0716 PROTEIN FXSA"/>
    <property type="match status" value="1"/>
</dbReference>
<accession>A0A4U0QT02</accession>
<dbReference type="Proteomes" id="UP000306223">
    <property type="component" value="Unassembled WGS sequence"/>
</dbReference>
<evidence type="ECO:0000313" key="4">
    <source>
        <dbReference type="Proteomes" id="UP000306223"/>
    </source>
</evidence>
<feature type="region of interest" description="Disordered" evidence="1">
    <location>
        <begin position="149"/>
        <end position="177"/>
    </location>
</feature>
<dbReference type="RefSeq" id="WP_136856099.1">
    <property type="nucleotide sequence ID" value="NZ_SUNH01000009.1"/>
</dbReference>
<gene>
    <name evidence="3" type="ORF">FA740_07215</name>
</gene>
<dbReference type="PANTHER" id="PTHR35335">
    <property type="entry name" value="UPF0716 PROTEIN FXSA"/>
    <property type="match status" value="1"/>
</dbReference>
<dbReference type="AlphaFoldDB" id="A0A4U0QT02"/>
<protein>
    <submittedName>
        <fullName evidence="3">FxsA family protein</fullName>
    </submittedName>
</protein>
<dbReference type="EMBL" id="SUNH01000009">
    <property type="protein sequence ID" value="TJZ85125.1"/>
    <property type="molecule type" value="Genomic_DNA"/>
</dbReference>
<evidence type="ECO:0000256" key="1">
    <source>
        <dbReference type="SAM" id="MobiDB-lite"/>
    </source>
</evidence>
<evidence type="ECO:0000313" key="3">
    <source>
        <dbReference type="EMBL" id="TJZ85125.1"/>
    </source>
</evidence>
<feature type="transmembrane region" description="Helical" evidence="2">
    <location>
        <begin position="12"/>
        <end position="45"/>
    </location>
</feature>
<dbReference type="NCBIfam" id="NF008528">
    <property type="entry name" value="PRK11463.1-2"/>
    <property type="match status" value="1"/>
</dbReference>
<comment type="caution">
    <text evidence="3">The sequence shown here is derived from an EMBL/GenBank/DDBJ whole genome shotgun (WGS) entry which is preliminary data.</text>
</comment>
<proteinExistence type="predicted"/>
<evidence type="ECO:0000256" key="2">
    <source>
        <dbReference type="SAM" id="Phobius"/>
    </source>
</evidence>
<feature type="transmembrane region" description="Helical" evidence="2">
    <location>
        <begin position="73"/>
        <end position="99"/>
    </location>
</feature>
<keyword evidence="2" id="KW-1133">Transmembrane helix</keyword>
<name>A0A4U0QT02_9RHOB</name>
<keyword evidence="2" id="KW-0472">Membrane</keyword>
<dbReference type="GO" id="GO:0016020">
    <property type="term" value="C:membrane"/>
    <property type="evidence" value="ECO:0007669"/>
    <property type="project" value="InterPro"/>
</dbReference>
<dbReference type="OrthoDB" id="9792788at2"/>
<dbReference type="Pfam" id="PF04186">
    <property type="entry name" value="FxsA"/>
    <property type="match status" value="1"/>
</dbReference>
<keyword evidence="2" id="KW-0812">Transmembrane</keyword>
<organism evidence="3 4">
    <name type="scientific">Paracoccus hibiscisoli</name>
    <dbReference type="NCBI Taxonomy" id="2023261"/>
    <lineage>
        <taxon>Bacteria</taxon>
        <taxon>Pseudomonadati</taxon>
        <taxon>Pseudomonadota</taxon>
        <taxon>Alphaproteobacteria</taxon>
        <taxon>Rhodobacterales</taxon>
        <taxon>Paracoccaceae</taxon>
        <taxon>Paracoccus</taxon>
    </lineage>
</organism>
<dbReference type="InterPro" id="IPR007313">
    <property type="entry name" value="FxsA"/>
</dbReference>
<reference evidence="3 4" key="1">
    <citation type="submission" date="2019-04" db="EMBL/GenBank/DDBJ databases">
        <authorList>
            <person name="Li J."/>
        </authorList>
    </citation>
    <scope>NUCLEOTIDE SEQUENCE [LARGE SCALE GENOMIC DNA]</scope>
    <source>
        <strain evidence="3 4">CCTCC AB2016182</strain>
    </source>
</reference>